<organism evidence="1 2">
    <name type="scientific">Streptococcus urinalis 2285-97</name>
    <dbReference type="NCBI Taxonomy" id="764291"/>
    <lineage>
        <taxon>Bacteria</taxon>
        <taxon>Bacillati</taxon>
        <taxon>Bacillota</taxon>
        <taxon>Bacilli</taxon>
        <taxon>Lactobacillales</taxon>
        <taxon>Streptococcaceae</taxon>
        <taxon>Streptococcus</taxon>
    </lineage>
</organism>
<dbReference type="Gene3D" id="3.30.70.1260">
    <property type="entry name" value="bacterial protein sp0830 like"/>
    <property type="match status" value="1"/>
</dbReference>
<dbReference type="PIRSF" id="PIRSF008502">
    <property type="entry name" value="UCP008502"/>
    <property type="match status" value="1"/>
</dbReference>
<dbReference type="InterPro" id="IPR012545">
    <property type="entry name" value="DUF1697"/>
</dbReference>
<evidence type="ECO:0000313" key="1">
    <source>
        <dbReference type="EMBL" id="EHJ56182.1"/>
    </source>
</evidence>
<dbReference type="AlphaFoldDB" id="G5KEZ5"/>
<dbReference type="Pfam" id="PF08002">
    <property type="entry name" value="DUF1697"/>
    <property type="match status" value="1"/>
</dbReference>
<dbReference type="EMBL" id="AEUZ02000001">
    <property type="protein sequence ID" value="EHJ56182.1"/>
    <property type="molecule type" value="Genomic_DNA"/>
</dbReference>
<sequence length="187" mass="22169">MTMTKDYLLLLRGVNVGGKHPVRMATLKDDLEKLNYSKVRSYINSGNIIFSSVVEKNKIEEQLKTYFNQHYPFSIPFILLEKNELESDFRSLPVWWQNQYYRKNVLFYLQDVTKAIKLGLIEQISNNGNEKIHFGKNALFWAVLNEEDYQKSFYHKTLLTLPIYKNVTVRNEKTYQKLISMLTIKKD</sequence>
<dbReference type="SUPFAM" id="SSF160379">
    <property type="entry name" value="SP0830-like"/>
    <property type="match status" value="1"/>
</dbReference>
<evidence type="ECO:0008006" key="3">
    <source>
        <dbReference type="Google" id="ProtNLM"/>
    </source>
</evidence>
<dbReference type="eggNOG" id="COG3797">
    <property type="taxonomic scope" value="Bacteria"/>
</dbReference>
<comment type="caution">
    <text evidence="1">The sequence shown here is derived from an EMBL/GenBank/DDBJ whole genome shotgun (WGS) entry which is preliminary data.</text>
</comment>
<protein>
    <recommendedName>
        <fullName evidence="3">PF08002 family protein</fullName>
    </recommendedName>
</protein>
<name>G5KEZ5_9STRE</name>
<dbReference type="PANTHER" id="PTHR36439:SF1">
    <property type="entry name" value="DUF1697 DOMAIN-CONTAINING PROTEIN"/>
    <property type="match status" value="1"/>
</dbReference>
<gene>
    <name evidence="1" type="ORF">STRUR_0899</name>
</gene>
<proteinExistence type="predicted"/>
<dbReference type="PANTHER" id="PTHR36439">
    <property type="entry name" value="BLL4334 PROTEIN"/>
    <property type="match status" value="1"/>
</dbReference>
<dbReference type="Proteomes" id="UP000005388">
    <property type="component" value="Unassembled WGS sequence"/>
</dbReference>
<dbReference type="STRING" id="764291.STRUR_0899"/>
<dbReference type="Gene3D" id="3.30.70.1280">
    <property type="entry name" value="SP0830-like domains"/>
    <property type="match status" value="1"/>
</dbReference>
<keyword evidence="2" id="KW-1185">Reference proteome</keyword>
<evidence type="ECO:0000313" key="2">
    <source>
        <dbReference type="Proteomes" id="UP000005388"/>
    </source>
</evidence>
<accession>G5KEZ5</accession>
<reference evidence="1 2" key="1">
    <citation type="journal article" date="2014" name="Int. J. Syst. Evol. Microbiol.">
        <title>Phylogenomics and the dynamic genome evolution of the genus Streptococcus.</title>
        <authorList>
            <consortium name="The Broad Institute Genome Sequencing Platform"/>
            <person name="Richards V.P."/>
            <person name="Palmer S.R."/>
            <person name="Pavinski Bitar P.D."/>
            <person name="Qin X."/>
            <person name="Weinstock G.M."/>
            <person name="Highlander S.K."/>
            <person name="Town C.D."/>
            <person name="Burne R.A."/>
            <person name="Stanhope M.J."/>
        </authorList>
    </citation>
    <scope>NUCLEOTIDE SEQUENCE [LARGE SCALE GENOMIC DNA]</scope>
    <source>
        <strain evidence="1 2">2285-97</strain>
    </source>
</reference>